<dbReference type="OrthoDB" id="6477610at2"/>
<protein>
    <recommendedName>
        <fullName evidence="5">Osmotically-inducible protein Y</fullName>
    </recommendedName>
</protein>
<dbReference type="EMBL" id="CP042220">
    <property type="protein sequence ID" value="QDX31451.1"/>
    <property type="molecule type" value="Genomic_DNA"/>
</dbReference>
<feature type="domain" description="BON" evidence="7">
    <location>
        <begin position="150"/>
        <end position="218"/>
    </location>
</feature>
<evidence type="ECO:0000256" key="6">
    <source>
        <dbReference type="SAM" id="SignalP"/>
    </source>
</evidence>
<evidence type="ECO:0000313" key="8">
    <source>
        <dbReference type="EMBL" id="QDX31451.1"/>
    </source>
</evidence>
<dbReference type="AlphaFoldDB" id="A0A5B8IB96"/>
<proteinExistence type="predicted"/>
<reference evidence="8 9" key="1">
    <citation type="journal article" date="2019" name="Environ. Microbiol.">
        <title>The phytopathogenic nature of Dickeya aquatica 174/2 and the dynamic early evolution of Dickeya pathogenicity.</title>
        <authorList>
            <person name="Duprey A."/>
            <person name="Taib N."/>
            <person name="Leonard S."/>
            <person name="Garin T."/>
            <person name="Flandrois J.P."/>
            <person name="Nasser W."/>
            <person name="Brochier-Armanet C."/>
            <person name="Reverchon S."/>
        </authorList>
    </citation>
    <scope>NUCLEOTIDE SEQUENCE [LARGE SCALE GENOMIC DNA]</scope>
    <source>
        <strain evidence="8 9">NCPPB 569</strain>
    </source>
</reference>
<accession>A0A5B8IB96</accession>
<evidence type="ECO:0000313" key="9">
    <source>
        <dbReference type="Proteomes" id="UP000320591"/>
    </source>
</evidence>
<dbReference type="STRING" id="568768.GCA_000406125_00470"/>
<dbReference type="InterPro" id="IPR007055">
    <property type="entry name" value="BON_dom"/>
</dbReference>
<dbReference type="GO" id="GO:0042597">
    <property type="term" value="C:periplasmic space"/>
    <property type="evidence" value="ECO:0007669"/>
    <property type="project" value="UniProtKB-SubCell"/>
</dbReference>
<dbReference type="NCBIfam" id="NF007858">
    <property type="entry name" value="PRK10568.1"/>
    <property type="match status" value="1"/>
</dbReference>
<keyword evidence="4" id="KW-0574">Periplasm</keyword>
<keyword evidence="2 6" id="KW-0732">Signal</keyword>
<dbReference type="KEGG" id="dic:Dpoa569_0003481"/>
<evidence type="ECO:0000256" key="2">
    <source>
        <dbReference type="ARBA" id="ARBA00022729"/>
    </source>
</evidence>
<evidence type="ECO:0000256" key="1">
    <source>
        <dbReference type="ARBA" id="ARBA00004418"/>
    </source>
</evidence>
<feature type="domain" description="BON" evidence="7">
    <location>
        <begin position="70"/>
        <end position="138"/>
    </location>
</feature>
<dbReference type="Proteomes" id="UP000320591">
    <property type="component" value="Chromosome"/>
</dbReference>
<keyword evidence="3" id="KW-0677">Repeat</keyword>
<dbReference type="PROSITE" id="PS50914">
    <property type="entry name" value="BON"/>
    <property type="match status" value="2"/>
</dbReference>
<name>A0A5B8IB96_9GAMM</name>
<gene>
    <name evidence="8" type="primary">osmY</name>
    <name evidence="8" type="ORF">Dpoa569_0003481</name>
</gene>
<dbReference type="Pfam" id="PF04972">
    <property type="entry name" value="BON"/>
    <property type="match status" value="2"/>
</dbReference>
<keyword evidence="9" id="KW-1185">Reference proteome</keyword>
<evidence type="ECO:0000256" key="4">
    <source>
        <dbReference type="ARBA" id="ARBA00022764"/>
    </source>
</evidence>
<feature type="chain" id="PRO_5023052621" description="Osmotically-inducible protein Y" evidence="6">
    <location>
        <begin position="39"/>
        <end position="218"/>
    </location>
</feature>
<comment type="subcellular location">
    <subcellularLocation>
        <location evidence="1">Periplasm</location>
    </subcellularLocation>
</comment>
<organism evidence="8 9">
    <name type="scientific">Dickeya poaceiphila</name>
    <dbReference type="NCBI Taxonomy" id="568768"/>
    <lineage>
        <taxon>Bacteria</taxon>
        <taxon>Pseudomonadati</taxon>
        <taxon>Pseudomonadota</taxon>
        <taxon>Gammaproteobacteria</taxon>
        <taxon>Enterobacterales</taxon>
        <taxon>Pectobacteriaceae</taxon>
        <taxon>Dickeya</taxon>
    </lineage>
</organism>
<dbReference type="PANTHER" id="PTHR34606:SF11">
    <property type="entry name" value="OSMOTICALLY-INDUCIBLE PROTEIN Y"/>
    <property type="match status" value="1"/>
</dbReference>
<dbReference type="PANTHER" id="PTHR34606">
    <property type="entry name" value="BON DOMAIN-CONTAINING PROTEIN"/>
    <property type="match status" value="1"/>
</dbReference>
<dbReference type="Gene3D" id="3.30.1340.30">
    <property type="match status" value="2"/>
</dbReference>
<evidence type="ECO:0000256" key="3">
    <source>
        <dbReference type="ARBA" id="ARBA00022737"/>
    </source>
</evidence>
<dbReference type="FunFam" id="3.30.1340.30:FF:000001">
    <property type="entry name" value="Molecular chaperone OsmY"/>
    <property type="match status" value="1"/>
</dbReference>
<feature type="signal peptide" evidence="6">
    <location>
        <begin position="1"/>
        <end position="38"/>
    </location>
</feature>
<evidence type="ECO:0000256" key="5">
    <source>
        <dbReference type="ARBA" id="ARBA00070588"/>
    </source>
</evidence>
<dbReference type="SMART" id="SM00749">
    <property type="entry name" value="BON"/>
    <property type="match status" value="2"/>
</dbReference>
<dbReference type="InterPro" id="IPR051686">
    <property type="entry name" value="Lipoprotein_DolP"/>
</dbReference>
<dbReference type="InterPro" id="IPR014004">
    <property type="entry name" value="Transpt-assoc_nodulatn_dom_bac"/>
</dbReference>
<sequence>MKKTKITLSMQCERWAKCGLSLAALVLGSVLASGQAQAEQETLVQQAQRIADTAGKKIDNSVQKATDYVDDSTLTARVKGALLKDETLDSNNISVSTHDGVVMLSGFIASQQMATQAVKIAVQTEGVKSVSDKLQVKDGSGVQSVSAYAGDALTTSTIKAKLLADDIVPSRHIKVVTQDGVVLLTGQVGDRAQAERAEAIAKAVSGVKSVKNELTVKS</sequence>
<dbReference type="RefSeq" id="WP_050569378.1">
    <property type="nucleotide sequence ID" value="NZ_CM001975.1"/>
</dbReference>
<evidence type="ECO:0000259" key="7">
    <source>
        <dbReference type="PROSITE" id="PS50914"/>
    </source>
</evidence>